<dbReference type="PROSITE" id="PS50943">
    <property type="entry name" value="HTH_CROC1"/>
    <property type="match status" value="1"/>
</dbReference>
<dbReference type="InterPro" id="IPR010982">
    <property type="entry name" value="Lambda_DNA-bd_dom_sf"/>
</dbReference>
<dbReference type="RefSeq" id="WP_122313995.1">
    <property type="nucleotide sequence ID" value="NZ_RBTW01000144.1"/>
</dbReference>
<dbReference type="InterPro" id="IPR001387">
    <property type="entry name" value="Cro/C1-type_HTH"/>
</dbReference>
<evidence type="ECO:0000259" key="1">
    <source>
        <dbReference type="PROSITE" id="PS50943"/>
    </source>
</evidence>
<gene>
    <name evidence="2" type="ORF">ALP33_02477</name>
</gene>
<accession>A0AB37R952</accession>
<protein>
    <recommendedName>
        <fullName evidence="1">HTH cro/C1-type domain-containing protein</fullName>
    </recommendedName>
</protein>
<feature type="domain" description="HTH cro/C1-type" evidence="1">
    <location>
        <begin position="30"/>
        <end position="63"/>
    </location>
</feature>
<proteinExistence type="predicted"/>
<dbReference type="EMBL" id="RBTW01000144">
    <property type="protein sequence ID" value="RMU19795.1"/>
    <property type="molecule type" value="Genomic_DNA"/>
</dbReference>
<dbReference type="CDD" id="cd00093">
    <property type="entry name" value="HTH_XRE"/>
    <property type="match status" value="1"/>
</dbReference>
<organism evidence="2 3">
    <name type="scientific">Pseudomonas amygdali pv. lachrymans</name>
    <name type="common">Pseudomonas syringae pv. lachrymans</name>
    <dbReference type="NCBI Taxonomy" id="53707"/>
    <lineage>
        <taxon>Bacteria</taxon>
        <taxon>Pseudomonadati</taxon>
        <taxon>Pseudomonadota</taxon>
        <taxon>Gammaproteobacteria</taxon>
        <taxon>Pseudomonadales</taxon>
        <taxon>Pseudomonadaceae</taxon>
        <taxon>Pseudomonas</taxon>
        <taxon>Pseudomonas amygdali</taxon>
    </lineage>
</organism>
<dbReference type="SUPFAM" id="SSF47413">
    <property type="entry name" value="lambda repressor-like DNA-binding domains"/>
    <property type="match status" value="1"/>
</dbReference>
<comment type="caution">
    <text evidence="2">The sequence shown here is derived from an EMBL/GenBank/DDBJ whole genome shotgun (WGS) entry which is preliminary data.</text>
</comment>
<dbReference type="AlphaFoldDB" id="A0AB37R952"/>
<dbReference type="Proteomes" id="UP000271817">
    <property type="component" value="Unassembled WGS sequence"/>
</dbReference>
<dbReference type="GO" id="GO:0003677">
    <property type="term" value="F:DNA binding"/>
    <property type="evidence" value="ECO:0007669"/>
    <property type="project" value="InterPro"/>
</dbReference>
<reference evidence="2 3" key="1">
    <citation type="submission" date="2018-08" db="EMBL/GenBank/DDBJ databases">
        <title>Recombination of ecologically and evolutionarily significant loci maintains genetic cohesion in the Pseudomonas syringae species complex.</title>
        <authorList>
            <person name="Dillon M."/>
            <person name="Thakur S."/>
            <person name="Almeida R.N.D."/>
            <person name="Weir B.S."/>
            <person name="Guttman D.S."/>
        </authorList>
    </citation>
    <scope>NUCLEOTIDE SEQUENCE [LARGE SCALE GENOMIC DNA]</scope>
    <source>
        <strain evidence="2 3">ICMP 3402</strain>
    </source>
</reference>
<evidence type="ECO:0000313" key="2">
    <source>
        <dbReference type="EMBL" id="RMU19795.1"/>
    </source>
</evidence>
<name>A0AB37R952_PSEAV</name>
<evidence type="ECO:0000313" key="3">
    <source>
        <dbReference type="Proteomes" id="UP000271817"/>
    </source>
</evidence>
<sequence length="158" mass="17454">MNLKLAIGAVLRTLRSKERRTRESLFDAGSTTYLGRLEDGKSSISIDKLELISETFGISPVTLLTLAVATGKAKTIQEILSQVRTELDAFEASGGLNELNTQIKDGELVPRRPGKPIDLQRLENVLRCKSEGMSQKMTAETLGISKQTVHKLWNRDLS</sequence>
<dbReference type="Gene3D" id="1.10.260.40">
    <property type="entry name" value="lambda repressor-like DNA-binding domains"/>
    <property type="match status" value="1"/>
</dbReference>